<feature type="region of interest" description="Disordered" evidence="1">
    <location>
        <begin position="366"/>
        <end position="394"/>
    </location>
</feature>
<name>A0A9P4KFP0_9PLEO</name>
<evidence type="ECO:0000313" key="4">
    <source>
        <dbReference type="EMBL" id="KAF2267863.1"/>
    </source>
</evidence>
<feature type="transmembrane region" description="Helical" evidence="2">
    <location>
        <begin position="333"/>
        <end position="355"/>
    </location>
</feature>
<feature type="signal peptide" evidence="3">
    <location>
        <begin position="1"/>
        <end position="22"/>
    </location>
</feature>
<keyword evidence="3" id="KW-0732">Signal</keyword>
<evidence type="ECO:0000256" key="3">
    <source>
        <dbReference type="SAM" id="SignalP"/>
    </source>
</evidence>
<dbReference type="InterPro" id="IPR036941">
    <property type="entry name" value="Rcpt_L-dom_sf"/>
</dbReference>
<sequence length="458" mass="48773">MKLRIGPLIFLVLQCLICCTGAVDCAPASQSFTIKTPQNVSDINTCETFTGNIVVAADGPEEIALEGISTINGNLDIENVANLRSLSSKSLKAVSSFTLNNLPKLSELSFPALKNFTSLKWYNLPVLAGSAITAGLPGGEIQEITIVNTSIKSLDWLIWPVGGQLNISDNAKLEKFSIPYGTINAGSTLTFSNNTSLVNITISSVSGIYGALQISDTAISEILFDELETISGYVQLNGDFKNVSMPILRQINGALNVQSTGDISSLCNNLEQAASSQILRGHYECNANVEKSPVNPTLTATTTGIPVSIIPSATKSPSPIPEPSGGLSEGVKIGISVAIAVVVTVLLVFLALLCFKRRIRAKVQEIEKKPKPSDSSTDLTPPDTIDPAPPKELESPRIRVELASGRQAQELDARERVKEMEAAHGTSELDSPITPISRAGSWWTIASDGPLIRHELPA</sequence>
<dbReference type="Proteomes" id="UP000800093">
    <property type="component" value="Unassembled WGS sequence"/>
</dbReference>
<keyword evidence="2" id="KW-1133">Transmembrane helix</keyword>
<protein>
    <recommendedName>
        <fullName evidence="6">Receptor L-domain domain-containing protein</fullName>
    </recommendedName>
</protein>
<keyword evidence="2" id="KW-0812">Transmembrane</keyword>
<dbReference type="EMBL" id="ML986588">
    <property type="protein sequence ID" value="KAF2267863.1"/>
    <property type="molecule type" value="Genomic_DNA"/>
</dbReference>
<comment type="caution">
    <text evidence="4">The sequence shown here is derived from an EMBL/GenBank/DDBJ whole genome shotgun (WGS) entry which is preliminary data.</text>
</comment>
<accession>A0A9P4KFP0</accession>
<evidence type="ECO:0000313" key="5">
    <source>
        <dbReference type="Proteomes" id="UP000800093"/>
    </source>
</evidence>
<dbReference type="OrthoDB" id="536881at2759"/>
<dbReference type="Gene3D" id="3.80.20.20">
    <property type="entry name" value="Receptor L-domain"/>
    <property type="match status" value="1"/>
</dbReference>
<gene>
    <name evidence="4" type="ORF">CC78DRAFT_541102</name>
</gene>
<keyword evidence="2" id="KW-0472">Membrane</keyword>
<dbReference type="AlphaFoldDB" id="A0A9P4KFP0"/>
<proteinExistence type="predicted"/>
<evidence type="ECO:0000256" key="2">
    <source>
        <dbReference type="SAM" id="Phobius"/>
    </source>
</evidence>
<evidence type="ECO:0000256" key="1">
    <source>
        <dbReference type="SAM" id="MobiDB-lite"/>
    </source>
</evidence>
<organism evidence="4 5">
    <name type="scientific">Lojkania enalia</name>
    <dbReference type="NCBI Taxonomy" id="147567"/>
    <lineage>
        <taxon>Eukaryota</taxon>
        <taxon>Fungi</taxon>
        <taxon>Dikarya</taxon>
        <taxon>Ascomycota</taxon>
        <taxon>Pezizomycotina</taxon>
        <taxon>Dothideomycetes</taxon>
        <taxon>Pleosporomycetidae</taxon>
        <taxon>Pleosporales</taxon>
        <taxon>Pleosporales incertae sedis</taxon>
        <taxon>Lojkania</taxon>
    </lineage>
</organism>
<dbReference type="SUPFAM" id="SSF52058">
    <property type="entry name" value="L domain-like"/>
    <property type="match status" value="1"/>
</dbReference>
<reference evidence="5" key="1">
    <citation type="journal article" date="2020" name="Stud. Mycol.">
        <title>101 Dothideomycetes genomes: A test case for predicting lifestyles and emergence of pathogens.</title>
        <authorList>
            <person name="Haridas S."/>
            <person name="Albert R."/>
            <person name="Binder M."/>
            <person name="Bloem J."/>
            <person name="LaButti K."/>
            <person name="Salamov A."/>
            <person name="Andreopoulos B."/>
            <person name="Baker S."/>
            <person name="Barry K."/>
            <person name="Bills G."/>
            <person name="Bluhm B."/>
            <person name="Cannon C."/>
            <person name="Castanera R."/>
            <person name="Culley D."/>
            <person name="Daum C."/>
            <person name="Ezra D."/>
            <person name="Gonzalez J."/>
            <person name="Henrissat B."/>
            <person name="Kuo A."/>
            <person name="Liang C."/>
            <person name="Lipzen A."/>
            <person name="Lutzoni F."/>
            <person name="Magnuson J."/>
            <person name="Mondo S."/>
            <person name="Nolan M."/>
            <person name="Ohm R."/>
            <person name="Pangilinan J."/>
            <person name="Park H.-J."/>
            <person name="Ramirez L."/>
            <person name="Alfaro M."/>
            <person name="Sun H."/>
            <person name="Tritt A."/>
            <person name="Yoshinaga Y."/>
            <person name="Zwiers L.-H."/>
            <person name="Turgeon B."/>
            <person name="Goodwin S."/>
            <person name="Spatafora J."/>
            <person name="Crous P."/>
            <person name="Grigoriev I."/>
        </authorList>
    </citation>
    <scope>NUCLEOTIDE SEQUENCE [LARGE SCALE GENOMIC DNA]</scope>
    <source>
        <strain evidence="5">CBS 304.66</strain>
    </source>
</reference>
<evidence type="ECO:0008006" key="6">
    <source>
        <dbReference type="Google" id="ProtNLM"/>
    </source>
</evidence>
<feature type="chain" id="PRO_5040373509" description="Receptor L-domain domain-containing protein" evidence="3">
    <location>
        <begin position="23"/>
        <end position="458"/>
    </location>
</feature>
<keyword evidence="5" id="KW-1185">Reference proteome</keyword>